<comment type="subcellular location">
    <subcellularLocation>
        <location evidence="1 7">Nucleus</location>
        <location evidence="1 7">Nucleolus</location>
    </subcellularLocation>
</comment>
<organism evidence="9 10">
    <name type="scientific">Saccharomycopsis crataegensis</name>
    <dbReference type="NCBI Taxonomy" id="43959"/>
    <lineage>
        <taxon>Eukaryota</taxon>
        <taxon>Fungi</taxon>
        <taxon>Dikarya</taxon>
        <taxon>Ascomycota</taxon>
        <taxon>Saccharomycotina</taxon>
        <taxon>Saccharomycetes</taxon>
        <taxon>Saccharomycopsidaceae</taxon>
        <taxon>Saccharomycopsis</taxon>
    </lineage>
</organism>
<dbReference type="AlphaFoldDB" id="A0AAV5QGH2"/>
<accession>A0AAV5QGH2</accession>
<dbReference type="GO" id="GO:0006364">
    <property type="term" value="P:rRNA processing"/>
    <property type="evidence" value="ECO:0007669"/>
    <property type="project" value="UniProtKB-KW"/>
</dbReference>
<keyword evidence="5 7" id="KW-0687">Ribonucleoprotein</keyword>
<feature type="compositionally biased region" description="Acidic residues" evidence="8">
    <location>
        <begin position="115"/>
        <end position="127"/>
    </location>
</feature>
<evidence type="ECO:0000256" key="6">
    <source>
        <dbReference type="ARBA" id="ARBA00029455"/>
    </source>
</evidence>
<keyword evidence="2 7" id="KW-0690">Ribosome biogenesis</keyword>
<dbReference type="PIRSF" id="PIRSF017300">
    <property type="entry name" value="snoRNP_Mpp10"/>
    <property type="match status" value="1"/>
</dbReference>
<evidence type="ECO:0000256" key="5">
    <source>
        <dbReference type="ARBA" id="ARBA00023274"/>
    </source>
</evidence>
<reference evidence="9 10" key="1">
    <citation type="journal article" date="2023" name="Elife">
        <title>Identification of key yeast species and microbe-microbe interactions impacting larval growth of Drosophila in the wild.</title>
        <authorList>
            <person name="Mure A."/>
            <person name="Sugiura Y."/>
            <person name="Maeda R."/>
            <person name="Honda K."/>
            <person name="Sakurai N."/>
            <person name="Takahashi Y."/>
            <person name="Watada M."/>
            <person name="Katoh T."/>
            <person name="Gotoh A."/>
            <person name="Gotoh Y."/>
            <person name="Taniguchi I."/>
            <person name="Nakamura K."/>
            <person name="Hayashi T."/>
            <person name="Katayama T."/>
            <person name="Uemura T."/>
            <person name="Hattori Y."/>
        </authorList>
    </citation>
    <scope>NUCLEOTIDE SEQUENCE [LARGE SCALE GENOMIC DNA]</scope>
    <source>
        <strain evidence="9 10">SC-9</strain>
    </source>
</reference>
<dbReference type="InterPro" id="IPR012173">
    <property type="entry name" value="Mpp10"/>
</dbReference>
<feature type="compositionally biased region" description="Basic residues" evidence="8">
    <location>
        <begin position="547"/>
        <end position="556"/>
    </location>
</feature>
<dbReference type="GO" id="GO:0034457">
    <property type="term" value="C:Mpp10 complex"/>
    <property type="evidence" value="ECO:0007669"/>
    <property type="project" value="UniProtKB-UniRule"/>
</dbReference>
<feature type="compositionally biased region" description="Basic and acidic residues" evidence="8">
    <location>
        <begin position="243"/>
        <end position="263"/>
    </location>
</feature>
<gene>
    <name evidence="9" type="ORF">DASC09_010860</name>
</gene>
<keyword evidence="3 7" id="KW-0698">rRNA processing</keyword>
<dbReference type="PANTHER" id="PTHR17039">
    <property type="entry name" value="U3 SMALL NUCLEOLAR RIBONUCLEOPROTEIN PROTEIN MPP10"/>
    <property type="match status" value="1"/>
</dbReference>
<comment type="function">
    <text evidence="7">Involved in nucleolar processing of pre-18S ribosomal RNA.</text>
</comment>
<feature type="region of interest" description="Disordered" evidence="8">
    <location>
        <begin position="546"/>
        <end position="577"/>
    </location>
</feature>
<protein>
    <recommendedName>
        <fullName evidence="7">U3 small nucleolar ribonucleoprotein protein MPP10</fullName>
    </recommendedName>
</protein>
<keyword evidence="10" id="KW-1185">Reference proteome</keyword>
<dbReference type="Pfam" id="PF04006">
    <property type="entry name" value="Mpp10"/>
    <property type="match status" value="1"/>
</dbReference>
<comment type="caution">
    <text evidence="9">The sequence shown here is derived from an EMBL/GenBank/DDBJ whole genome shotgun (WGS) entry which is preliminary data.</text>
</comment>
<evidence type="ECO:0000256" key="2">
    <source>
        <dbReference type="ARBA" id="ARBA00022517"/>
    </source>
</evidence>
<feature type="region of interest" description="Disordered" evidence="8">
    <location>
        <begin position="115"/>
        <end position="189"/>
    </location>
</feature>
<evidence type="ECO:0000313" key="9">
    <source>
        <dbReference type="EMBL" id="GMM33761.1"/>
    </source>
</evidence>
<sequence length="615" mass="69885">MSGSGSIEIILKNPTDVISQILQDQSADGASNKFSQTIKSILDPVITLKQTRTKKNPVLDQIYIEGLDSNQVWEQAKLVIDDNIEELMFEDIPELKSRMGNVGGAAELIEEDISASEEELSADEEQVEAEKTVYSDDDDYEDYRKPEARQYTDLDDELSNEIGVEEDNEEDNEEDQEHNNEDDGFGLNDGFFALENYKKQVLELEDKDDMLSDGEEEIDYFGEISDGSDDEVDYYDDFFNKPTSDKSKPDQKTKESAKSKHNDDDDEEDDEEADFGEDEYKAAMNHAMLDLFADEEEAQSKSKNGDEGLSTFEKQQKQIQKQIAELEKEAVEEKKWTMKGEASVKNRPTDALLDEELEFDRNAKPVPIITKEVTESIEDLIRRRIQNYEFDDLPRRLFSDMENDKFKSTPQVDMDEMGKKSQKSLAEIYEDEHYNGVTADSVKNDELEAKHEEIIALYQSVTYKLDALCSAHYIPAPAGKSLEIKVNTSTITMEDAQPLIMNSESTLAPQEVFKAQSGVNKETNEVRLANGMIVNKDELTKEEKKNMRQKNKRKLHKQNEAAAIKKKSKKSKKEDVMDTLKKANVQVISKKGVKTDIRGNIIKEGGKSKSVGFKL</sequence>
<dbReference type="RefSeq" id="XP_064850761.1">
    <property type="nucleotide sequence ID" value="XM_064994689.1"/>
</dbReference>
<feature type="compositionally biased region" description="Acidic residues" evidence="8">
    <location>
        <begin position="205"/>
        <end position="236"/>
    </location>
</feature>
<dbReference type="GO" id="GO:0005732">
    <property type="term" value="C:sno(s)RNA-containing ribonucleoprotein complex"/>
    <property type="evidence" value="ECO:0007669"/>
    <property type="project" value="UniProtKB-UniRule"/>
</dbReference>
<evidence type="ECO:0000256" key="1">
    <source>
        <dbReference type="ARBA" id="ARBA00004604"/>
    </source>
</evidence>
<evidence type="ECO:0000256" key="3">
    <source>
        <dbReference type="ARBA" id="ARBA00022552"/>
    </source>
</evidence>
<evidence type="ECO:0000313" key="10">
    <source>
        <dbReference type="Proteomes" id="UP001360560"/>
    </source>
</evidence>
<dbReference type="PANTHER" id="PTHR17039:SF0">
    <property type="entry name" value="U3 SMALL NUCLEOLAR RIBONUCLEOPROTEIN PROTEIN MPP10"/>
    <property type="match status" value="1"/>
</dbReference>
<feature type="compositionally biased region" description="Acidic residues" evidence="8">
    <location>
        <begin position="264"/>
        <end position="277"/>
    </location>
</feature>
<feature type="region of interest" description="Disordered" evidence="8">
    <location>
        <begin position="204"/>
        <end position="317"/>
    </location>
</feature>
<evidence type="ECO:0000256" key="7">
    <source>
        <dbReference type="PIRNR" id="PIRNR017300"/>
    </source>
</evidence>
<name>A0AAV5QGH2_9ASCO</name>
<feature type="compositionally biased region" description="Acidic residues" evidence="8">
    <location>
        <begin position="153"/>
        <end position="184"/>
    </location>
</feature>
<feature type="compositionally biased region" description="Basic and acidic residues" evidence="8">
    <location>
        <begin position="142"/>
        <end position="152"/>
    </location>
</feature>
<dbReference type="EMBL" id="BTFZ01000002">
    <property type="protein sequence ID" value="GMM33761.1"/>
    <property type="molecule type" value="Genomic_DNA"/>
</dbReference>
<evidence type="ECO:0000256" key="8">
    <source>
        <dbReference type="SAM" id="MobiDB-lite"/>
    </source>
</evidence>
<dbReference type="Proteomes" id="UP001360560">
    <property type="component" value="Unassembled WGS sequence"/>
</dbReference>
<evidence type="ECO:0000256" key="4">
    <source>
        <dbReference type="ARBA" id="ARBA00023242"/>
    </source>
</evidence>
<dbReference type="GeneID" id="90071740"/>
<comment type="similarity">
    <text evidence="6 7">Belongs to the MPP10 family.</text>
</comment>
<dbReference type="GO" id="GO:0032040">
    <property type="term" value="C:small-subunit processome"/>
    <property type="evidence" value="ECO:0007669"/>
    <property type="project" value="TreeGrafter"/>
</dbReference>
<proteinExistence type="inferred from homology"/>
<keyword evidence="4 7" id="KW-0539">Nucleus</keyword>